<dbReference type="InParanoid" id="J4IAG9"/>
<dbReference type="GeneID" id="24097802"/>
<dbReference type="AlphaFoldDB" id="J4IAG9"/>
<dbReference type="GO" id="GO:0031267">
    <property type="term" value="F:small GTPase binding"/>
    <property type="evidence" value="ECO:0007669"/>
    <property type="project" value="TreeGrafter"/>
</dbReference>
<dbReference type="SUPFAM" id="SSF55724">
    <property type="entry name" value="Mog1p/PsbP-like"/>
    <property type="match status" value="1"/>
</dbReference>
<organism evidence="4 5">
    <name type="scientific">Fibroporia radiculosa</name>
    <dbReference type="NCBI Taxonomy" id="599839"/>
    <lineage>
        <taxon>Eukaryota</taxon>
        <taxon>Fungi</taxon>
        <taxon>Dikarya</taxon>
        <taxon>Basidiomycota</taxon>
        <taxon>Agaricomycotina</taxon>
        <taxon>Agaricomycetes</taxon>
        <taxon>Polyporales</taxon>
        <taxon>Fibroporiaceae</taxon>
        <taxon>Fibroporia</taxon>
    </lineage>
</organism>
<keyword evidence="5" id="KW-1185">Reference proteome</keyword>
<evidence type="ECO:0000313" key="4">
    <source>
        <dbReference type="EMBL" id="CCM02891.1"/>
    </source>
</evidence>
<dbReference type="GO" id="GO:0005634">
    <property type="term" value="C:nucleus"/>
    <property type="evidence" value="ECO:0007669"/>
    <property type="project" value="TreeGrafter"/>
</dbReference>
<name>J4IAG9_9APHY</name>
<dbReference type="Pfam" id="PF04603">
    <property type="entry name" value="Mog1"/>
    <property type="match status" value="1"/>
</dbReference>
<evidence type="ECO:0000313" key="5">
    <source>
        <dbReference type="Proteomes" id="UP000006352"/>
    </source>
</evidence>
<dbReference type="OrthoDB" id="10255285at2759"/>
<dbReference type="GO" id="GO:0005085">
    <property type="term" value="F:guanyl-nucleotide exchange factor activity"/>
    <property type="evidence" value="ECO:0007669"/>
    <property type="project" value="TreeGrafter"/>
</dbReference>
<reference evidence="4 5" key="1">
    <citation type="journal article" date="2012" name="Appl. Environ. Microbiol.">
        <title>Short-read sequencing for genomic analysis of the brown rot fungus Fibroporia radiculosa.</title>
        <authorList>
            <person name="Tang J.D."/>
            <person name="Perkins A.D."/>
            <person name="Sonstegard T.S."/>
            <person name="Schroeder S.G."/>
            <person name="Burgess S.C."/>
            <person name="Diehl S.V."/>
        </authorList>
    </citation>
    <scope>NUCLEOTIDE SEQUENCE [LARGE SCALE GENOMIC DNA]</scope>
    <source>
        <strain evidence="4 5">TFFH 294</strain>
    </source>
</reference>
<evidence type="ECO:0000256" key="1">
    <source>
        <dbReference type="ARBA" id="ARBA00010307"/>
    </source>
</evidence>
<dbReference type="GO" id="GO:0006606">
    <property type="term" value="P:protein import into nucleus"/>
    <property type="evidence" value="ECO:0007669"/>
    <property type="project" value="TreeGrafter"/>
</dbReference>
<dbReference type="PANTHER" id="PTHR15837">
    <property type="entry name" value="RAN GUANINE NUCLEOTIDE RELEASE FACTOR"/>
    <property type="match status" value="1"/>
</dbReference>
<dbReference type="PANTHER" id="PTHR15837:SF0">
    <property type="entry name" value="RAN GUANINE NUCLEOTIDE RELEASE FACTOR"/>
    <property type="match status" value="1"/>
</dbReference>
<dbReference type="InterPro" id="IPR007681">
    <property type="entry name" value="Mog1"/>
</dbReference>
<dbReference type="Gene3D" id="3.40.1000.10">
    <property type="entry name" value="Mog1/PsbP, alpha/beta/alpha sandwich"/>
    <property type="match status" value="1"/>
</dbReference>
<evidence type="ECO:0000256" key="3">
    <source>
        <dbReference type="ARBA" id="ARBA00022927"/>
    </source>
</evidence>
<proteinExistence type="inferred from homology"/>
<comment type="similarity">
    <text evidence="1">Belongs to the MOG1 family.</text>
</comment>
<dbReference type="EMBL" id="HE797095">
    <property type="protein sequence ID" value="CCM02891.1"/>
    <property type="molecule type" value="Genomic_DNA"/>
</dbReference>
<dbReference type="Proteomes" id="UP000006352">
    <property type="component" value="Unassembled WGS sequence"/>
</dbReference>
<dbReference type="HOGENOM" id="CLU_081345_1_2_1"/>
<evidence type="ECO:0008006" key="6">
    <source>
        <dbReference type="Google" id="ProtNLM"/>
    </source>
</evidence>
<dbReference type="InterPro" id="IPR016123">
    <property type="entry name" value="Mog1/PsbP_a/b/a-sand"/>
</dbReference>
<dbReference type="FunCoup" id="J4IAG9">
    <property type="interactions" value="311"/>
</dbReference>
<dbReference type="RefSeq" id="XP_012182174.1">
    <property type="nucleotide sequence ID" value="XM_012326784.1"/>
</dbReference>
<keyword evidence="2" id="KW-0813">Transport</keyword>
<dbReference type="STRING" id="599839.J4IAG9"/>
<gene>
    <name evidence="4" type="ORF">FIBRA_05005</name>
</gene>
<keyword evidence="3" id="KW-0653">Protein transport</keyword>
<evidence type="ECO:0000256" key="2">
    <source>
        <dbReference type="ARBA" id="ARBA00022448"/>
    </source>
</evidence>
<sequence length="179" mass="19574">MSGTESRQLFGGAITATLPTGLIDASDLRQVPDTQEVLLYPDSGISIILEVLQCVDVTKYTDIARCHFDSLAHDNDAESKSVDEISRMYNEHGPKTPGPIVLKGSQMVRKFNSKIPDEIRILMAVYRLQQQNIDLVLSMNVPMKASDGIAVDEAEWNSAAVTFNAAVSSLQIVDFGLFA</sequence>
<accession>J4IAG9</accession>
<protein>
    <recommendedName>
        <fullName evidence="6">Mog1p/PsbP-like protein</fullName>
    </recommendedName>
</protein>